<evidence type="ECO:0000256" key="2">
    <source>
        <dbReference type="ARBA" id="ARBA00022448"/>
    </source>
</evidence>
<dbReference type="PANTHER" id="PTHR43791">
    <property type="entry name" value="PERMEASE-RELATED"/>
    <property type="match status" value="1"/>
</dbReference>
<dbReference type="Pfam" id="PF07690">
    <property type="entry name" value="MFS_1"/>
    <property type="match status" value="1"/>
</dbReference>
<keyword evidence="10" id="KW-1185">Reference proteome</keyword>
<feature type="region of interest" description="Disordered" evidence="6">
    <location>
        <begin position="1"/>
        <end position="41"/>
    </location>
</feature>
<feature type="transmembrane region" description="Helical" evidence="7">
    <location>
        <begin position="444"/>
        <end position="463"/>
    </location>
</feature>
<organism evidence="9 10">
    <name type="scientific">Drechslerella dactyloides</name>
    <name type="common">Nematode-trapping fungus</name>
    <name type="synonym">Arthrobotrys dactyloides</name>
    <dbReference type="NCBI Taxonomy" id="74499"/>
    <lineage>
        <taxon>Eukaryota</taxon>
        <taxon>Fungi</taxon>
        <taxon>Dikarya</taxon>
        <taxon>Ascomycota</taxon>
        <taxon>Pezizomycotina</taxon>
        <taxon>Orbiliomycetes</taxon>
        <taxon>Orbiliales</taxon>
        <taxon>Orbiliaceae</taxon>
        <taxon>Drechslerella</taxon>
    </lineage>
</organism>
<evidence type="ECO:0000256" key="5">
    <source>
        <dbReference type="ARBA" id="ARBA00023136"/>
    </source>
</evidence>
<evidence type="ECO:0000259" key="8">
    <source>
        <dbReference type="PROSITE" id="PS50850"/>
    </source>
</evidence>
<sequence length="547" mass="59457">MHPASQPSQAPHSVNGPSRAEFRTMSSADDTSSVAAASVSSRPAAGEKPALLRHLSDEEIARMEVRLKRKIDLRLLPMIIVVYIMNYLDRNNIPAAQVAGMGEELGLTGVQYNTAVSILFIGYILMQIPSNLFLDKIGRPSLYFTAVMMVWGVISGATGAVQNFSGLLACRFFLGFVEAAYFPGCLFYLSSWYTKGELSLRTAIMYSGSLISGAFSGLIAAGITDGLDGKAGLSAWRWLFVLEGSLTVFIAFFIWLVIPDFPKTTTWLTEQERQLACWRLERDVGEEDWSGSEAQKVLHGLRLAFTDVKMYLLMIMVTCIVASGSITNFFPIGSMLTVFFRSSVVGTLGYGRIKTLLLTTPPYVLATVVVLANAWHADKKGERYWHIVIPLSVSVAAFVVAAATLNTAARYVAMMFMPASVYGGYVCALSWISSTLPRPVAKRAAALAAINAASNASQIWTAYMYTKASAPRYAIAMGVNCATSLLAVLFATVLRAMLVRLNRQLDRGEPVGGATWLVAGEGEGEAERREERGLPGTAATKGFRFLI</sequence>
<proteinExistence type="predicted"/>
<gene>
    <name evidence="9" type="ORF">Dda_9184</name>
</gene>
<evidence type="ECO:0000256" key="3">
    <source>
        <dbReference type="ARBA" id="ARBA00022692"/>
    </source>
</evidence>
<feature type="transmembrane region" description="Helical" evidence="7">
    <location>
        <begin position="411"/>
        <end position="432"/>
    </location>
</feature>
<evidence type="ECO:0000313" key="9">
    <source>
        <dbReference type="EMBL" id="KAJ6256092.1"/>
    </source>
</evidence>
<feature type="transmembrane region" description="Helical" evidence="7">
    <location>
        <begin position="172"/>
        <end position="191"/>
    </location>
</feature>
<reference evidence="9" key="1">
    <citation type="submission" date="2023-01" db="EMBL/GenBank/DDBJ databases">
        <title>The chitinases involved in constricting ring structure development in the nematode-trapping fungus Drechslerella dactyloides.</title>
        <authorList>
            <person name="Wang R."/>
            <person name="Zhang L."/>
            <person name="Tang P."/>
            <person name="Li S."/>
            <person name="Liang L."/>
        </authorList>
    </citation>
    <scope>NUCLEOTIDE SEQUENCE</scope>
    <source>
        <strain evidence="9">YMF1.00031</strain>
    </source>
</reference>
<dbReference type="EMBL" id="JAQGDS010000015">
    <property type="protein sequence ID" value="KAJ6256092.1"/>
    <property type="molecule type" value="Genomic_DNA"/>
</dbReference>
<keyword evidence="5 7" id="KW-0472">Membrane</keyword>
<feature type="transmembrane region" description="Helical" evidence="7">
    <location>
        <begin position="384"/>
        <end position="405"/>
    </location>
</feature>
<protein>
    <recommendedName>
        <fullName evidence="8">Major facilitator superfamily (MFS) profile domain-containing protein</fullName>
    </recommendedName>
</protein>
<feature type="transmembrane region" description="Helical" evidence="7">
    <location>
        <begin position="115"/>
        <end position="134"/>
    </location>
</feature>
<evidence type="ECO:0000256" key="7">
    <source>
        <dbReference type="SAM" id="Phobius"/>
    </source>
</evidence>
<evidence type="ECO:0000256" key="4">
    <source>
        <dbReference type="ARBA" id="ARBA00022989"/>
    </source>
</evidence>
<feature type="transmembrane region" description="Helical" evidence="7">
    <location>
        <begin position="475"/>
        <end position="498"/>
    </location>
</feature>
<feature type="domain" description="Major facilitator superfamily (MFS) profile" evidence="8">
    <location>
        <begin position="75"/>
        <end position="499"/>
    </location>
</feature>
<evidence type="ECO:0000313" key="10">
    <source>
        <dbReference type="Proteomes" id="UP001221413"/>
    </source>
</evidence>
<evidence type="ECO:0000256" key="1">
    <source>
        <dbReference type="ARBA" id="ARBA00004141"/>
    </source>
</evidence>
<dbReference type="InterPro" id="IPR036259">
    <property type="entry name" value="MFS_trans_sf"/>
</dbReference>
<dbReference type="PROSITE" id="PS50850">
    <property type="entry name" value="MFS"/>
    <property type="match status" value="1"/>
</dbReference>
<dbReference type="GO" id="GO:0022857">
    <property type="term" value="F:transmembrane transporter activity"/>
    <property type="evidence" value="ECO:0007669"/>
    <property type="project" value="InterPro"/>
</dbReference>
<dbReference type="InterPro" id="IPR011701">
    <property type="entry name" value="MFS"/>
</dbReference>
<feature type="transmembrane region" description="Helical" evidence="7">
    <location>
        <begin position="141"/>
        <end position="160"/>
    </location>
</feature>
<feature type="transmembrane region" description="Helical" evidence="7">
    <location>
        <begin position="203"/>
        <end position="223"/>
    </location>
</feature>
<feature type="transmembrane region" description="Helical" evidence="7">
    <location>
        <begin position="311"/>
        <end position="333"/>
    </location>
</feature>
<keyword evidence="4 7" id="KW-1133">Transmembrane helix</keyword>
<dbReference type="AlphaFoldDB" id="A0AAD6ITF0"/>
<keyword evidence="2" id="KW-0813">Transport</keyword>
<name>A0AAD6ITF0_DREDA</name>
<comment type="caution">
    <text evidence="9">The sequence shown here is derived from an EMBL/GenBank/DDBJ whole genome shotgun (WGS) entry which is preliminary data.</text>
</comment>
<dbReference type="GO" id="GO:0016020">
    <property type="term" value="C:membrane"/>
    <property type="evidence" value="ECO:0007669"/>
    <property type="project" value="UniProtKB-SubCell"/>
</dbReference>
<keyword evidence="3 7" id="KW-0812">Transmembrane</keyword>
<feature type="compositionally biased region" description="Low complexity" evidence="6">
    <location>
        <begin position="26"/>
        <end position="41"/>
    </location>
</feature>
<dbReference type="Gene3D" id="1.20.1250.20">
    <property type="entry name" value="MFS general substrate transporter like domains"/>
    <property type="match status" value="1"/>
</dbReference>
<dbReference type="FunFam" id="1.20.1250.20:FF:000013">
    <property type="entry name" value="MFS general substrate transporter"/>
    <property type="match status" value="1"/>
</dbReference>
<evidence type="ECO:0000256" key="6">
    <source>
        <dbReference type="SAM" id="MobiDB-lite"/>
    </source>
</evidence>
<feature type="transmembrane region" description="Helical" evidence="7">
    <location>
        <begin position="71"/>
        <end position="88"/>
    </location>
</feature>
<accession>A0AAD6ITF0</accession>
<dbReference type="FunFam" id="1.20.1250.20:FF:000057">
    <property type="entry name" value="MFS general substrate transporter"/>
    <property type="match status" value="1"/>
</dbReference>
<feature type="transmembrane region" description="Helical" evidence="7">
    <location>
        <begin position="235"/>
        <end position="258"/>
    </location>
</feature>
<comment type="subcellular location">
    <subcellularLocation>
        <location evidence="1">Membrane</location>
        <topology evidence="1">Multi-pass membrane protein</topology>
    </subcellularLocation>
</comment>
<feature type="transmembrane region" description="Helical" evidence="7">
    <location>
        <begin position="353"/>
        <end position="372"/>
    </location>
</feature>
<feature type="compositionally biased region" description="Polar residues" evidence="6">
    <location>
        <begin position="1"/>
        <end position="16"/>
    </location>
</feature>
<dbReference type="InterPro" id="IPR020846">
    <property type="entry name" value="MFS_dom"/>
</dbReference>
<dbReference type="PANTHER" id="PTHR43791:SF92">
    <property type="entry name" value="AGL026WP"/>
    <property type="match status" value="1"/>
</dbReference>
<dbReference type="SUPFAM" id="SSF103473">
    <property type="entry name" value="MFS general substrate transporter"/>
    <property type="match status" value="1"/>
</dbReference>
<dbReference type="Proteomes" id="UP001221413">
    <property type="component" value="Unassembled WGS sequence"/>
</dbReference>